<feature type="region of interest" description="Disordered" evidence="1">
    <location>
        <begin position="69"/>
        <end position="171"/>
    </location>
</feature>
<dbReference type="EMBL" id="BFEA01001012">
    <property type="protein sequence ID" value="GBG92186.1"/>
    <property type="molecule type" value="Genomic_DNA"/>
</dbReference>
<keyword evidence="3" id="KW-1185">Reference proteome</keyword>
<dbReference type="Gramene" id="GBG92186">
    <property type="protein sequence ID" value="GBG92186"/>
    <property type="gene ID" value="CBR_g54631"/>
</dbReference>
<evidence type="ECO:0000256" key="1">
    <source>
        <dbReference type="SAM" id="MobiDB-lite"/>
    </source>
</evidence>
<name>A0A388MC98_CHABU</name>
<gene>
    <name evidence="2" type="ORF">CBR_g54631</name>
</gene>
<evidence type="ECO:0000313" key="2">
    <source>
        <dbReference type="EMBL" id="GBG92186.1"/>
    </source>
</evidence>
<feature type="compositionally biased region" description="Basic and acidic residues" evidence="1">
    <location>
        <begin position="83"/>
        <end position="113"/>
    </location>
</feature>
<dbReference type="OrthoDB" id="3037028at2759"/>
<reference evidence="2 3" key="1">
    <citation type="journal article" date="2018" name="Cell">
        <title>The Chara Genome: Secondary Complexity and Implications for Plant Terrestrialization.</title>
        <authorList>
            <person name="Nishiyama T."/>
            <person name="Sakayama H."/>
            <person name="Vries J.D."/>
            <person name="Buschmann H."/>
            <person name="Saint-Marcoux D."/>
            <person name="Ullrich K.K."/>
            <person name="Haas F.B."/>
            <person name="Vanderstraeten L."/>
            <person name="Becker D."/>
            <person name="Lang D."/>
            <person name="Vosolsobe S."/>
            <person name="Rombauts S."/>
            <person name="Wilhelmsson P.K.I."/>
            <person name="Janitza P."/>
            <person name="Kern R."/>
            <person name="Heyl A."/>
            <person name="Rumpler F."/>
            <person name="Villalobos L.I.A.C."/>
            <person name="Clay J.M."/>
            <person name="Skokan R."/>
            <person name="Toyoda A."/>
            <person name="Suzuki Y."/>
            <person name="Kagoshima H."/>
            <person name="Schijlen E."/>
            <person name="Tajeshwar N."/>
            <person name="Catarino B."/>
            <person name="Hetherington A.J."/>
            <person name="Saltykova A."/>
            <person name="Bonnot C."/>
            <person name="Breuninger H."/>
            <person name="Symeonidi A."/>
            <person name="Radhakrishnan G.V."/>
            <person name="Van Nieuwerburgh F."/>
            <person name="Deforce D."/>
            <person name="Chang C."/>
            <person name="Karol K.G."/>
            <person name="Hedrich R."/>
            <person name="Ulvskov P."/>
            <person name="Glockner G."/>
            <person name="Delwiche C.F."/>
            <person name="Petrasek J."/>
            <person name="Van de Peer Y."/>
            <person name="Friml J."/>
            <person name="Beilby M."/>
            <person name="Dolan L."/>
            <person name="Kohara Y."/>
            <person name="Sugano S."/>
            <person name="Fujiyama A."/>
            <person name="Delaux P.-M."/>
            <person name="Quint M."/>
            <person name="TheiBen G."/>
            <person name="Hagemann M."/>
            <person name="Harholt J."/>
            <person name="Dunand C."/>
            <person name="Zachgo S."/>
            <person name="Langdale J."/>
            <person name="Maumus F."/>
            <person name="Straeten D.V.D."/>
            <person name="Gould S.B."/>
            <person name="Rensing S.A."/>
        </authorList>
    </citation>
    <scope>NUCLEOTIDE SEQUENCE [LARGE SCALE GENOMIC DNA]</scope>
    <source>
        <strain evidence="2 3">S276</strain>
    </source>
</reference>
<evidence type="ECO:0000313" key="3">
    <source>
        <dbReference type="Proteomes" id="UP000265515"/>
    </source>
</evidence>
<organism evidence="2 3">
    <name type="scientific">Chara braunii</name>
    <name type="common">Braun's stonewort</name>
    <dbReference type="NCBI Taxonomy" id="69332"/>
    <lineage>
        <taxon>Eukaryota</taxon>
        <taxon>Viridiplantae</taxon>
        <taxon>Streptophyta</taxon>
        <taxon>Charophyceae</taxon>
        <taxon>Charales</taxon>
        <taxon>Characeae</taxon>
        <taxon>Chara</taxon>
    </lineage>
</organism>
<dbReference type="Proteomes" id="UP000265515">
    <property type="component" value="Unassembled WGS sequence"/>
</dbReference>
<dbReference type="AlphaFoldDB" id="A0A388MC98"/>
<comment type="caution">
    <text evidence="2">The sequence shown here is derived from an EMBL/GenBank/DDBJ whole genome shotgun (WGS) entry which is preliminary data.</text>
</comment>
<feature type="compositionally biased region" description="Low complexity" evidence="1">
    <location>
        <begin position="145"/>
        <end position="157"/>
    </location>
</feature>
<sequence length="435" mass="49910">MKERYDWPKIRENLLAGDFDQILYRLLKQQKENRERLQLGTDKDKEVYKTLSDMREMMSSMKEERLKLQVMMAKAKTGKRKGKEPVTKESSSESESEEKREPPRKLTKAERKAMNQVRGGQGTSRKQGKSSMNGGNGSGERQVDRGQQNQGQQTQPQGGRGRGRDHGNGGGRGNWQKYVCKYCDMKGHVIRFCQILAKDKKNHIVFTTIRGEVFDFEGNLIDQDIEGGMRKKAFRRMDRPLPAMFRLASPEEASLFELEETMASLEIGAQNRADGLSRVDWDSSTDQAEDSVPVDGFLEGEESQLSINSYNYLTDAATRNGKTIWNAPCFHHVRSELVIGEPFIEEDPWGERTSEQMMNLALSDEVELIKEPLTIEYEHEQADKTFRITGEMSFLLNSPIHEDRLKMMNEEAEGNEIRETFREGEYDGEYKLMGM</sequence>
<proteinExistence type="predicted"/>
<protein>
    <submittedName>
        <fullName evidence="2">Uncharacterized protein</fullName>
    </submittedName>
</protein>
<accession>A0A388MC98</accession>